<sequence>MEIMNKKRANDVKAVQVRGAETFVPRHNDVTDIQKHSSTRSAQQTVYFWPSLTDHERGVLRDAFYQIERRTCIKFNEQEFKPWYHADRWLEQKPYVLITKSGKYAAYSDNTVEGIAMRSILYITDKALNYPLVNQSRGMVIDQLLRFMGFRPEHLRPDAPSYIQALREQAISTAPSFLNTQLQWPFDPESVTIPAEARYLYQLTQYCLARNNADIGAGQRAGLLTRWDAIKINSTYCPSQVGYADPRYGPCVVPRLNLANQVDKTSRRL</sequence>
<dbReference type="Proteomes" id="UP000036681">
    <property type="component" value="Unplaced"/>
</dbReference>
<dbReference type="InterPro" id="IPR001506">
    <property type="entry name" value="Peptidase_M12A"/>
</dbReference>
<dbReference type="PRINTS" id="PR00480">
    <property type="entry name" value="ASTACIN"/>
</dbReference>
<dbReference type="SUPFAM" id="SSF55486">
    <property type="entry name" value="Metalloproteases ('zincins'), catalytic domain"/>
    <property type="match status" value="1"/>
</dbReference>
<accession>A0A9J2P4U7</accession>
<dbReference type="InterPro" id="IPR024079">
    <property type="entry name" value="MetalloPept_cat_dom_sf"/>
</dbReference>
<evidence type="ECO:0000313" key="2">
    <source>
        <dbReference type="WBParaSite" id="ALUE_0000472601-mRNA-1"/>
    </source>
</evidence>
<dbReference type="AlphaFoldDB" id="A0A9J2P4U7"/>
<dbReference type="GO" id="GO:0006508">
    <property type="term" value="P:proteolysis"/>
    <property type="evidence" value="ECO:0007669"/>
    <property type="project" value="InterPro"/>
</dbReference>
<dbReference type="Gene3D" id="3.40.390.10">
    <property type="entry name" value="Collagenase (Catalytic Domain)"/>
    <property type="match status" value="1"/>
</dbReference>
<evidence type="ECO:0000313" key="1">
    <source>
        <dbReference type="Proteomes" id="UP000036681"/>
    </source>
</evidence>
<reference evidence="2" key="1">
    <citation type="submission" date="2023-03" db="UniProtKB">
        <authorList>
            <consortium name="WormBaseParasite"/>
        </authorList>
    </citation>
    <scope>IDENTIFICATION</scope>
</reference>
<dbReference type="WBParaSite" id="ALUE_0000472601-mRNA-1">
    <property type="protein sequence ID" value="ALUE_0000472601-mRNA-1"/>
    <property type="gene ID" value="ALUE_0000472601"/>
</dbReference>
<protein>
    <submittedName>
        <fullName evidence="2">Peptidase M12A domain-containing protein</fullName>
    </submittedName>
</protein>
<name>A0A9J2P4U7_ASCLU</name>
<keyword evidence="1" id="KW-1185">Reference proteome</keyword>
<proteinExistence type="predicted"/>
<organism evidence="1 2">
    <name type="scientific">Ascaris lumbricoides</name>
    <name type="common">Giant roundworm</name>
    <dbReference type="NCBI Taxonomy" id="6252"/>
    <lineage>
        <taxon>Eukaryota</taxon>
        <taxon>Metazoa</taxon>
        <taxon>Ecdysozoa</taxon>
        <taxon>Nematoda</taxon>
        <taxon>Chromadorea</taxon>
        <taxon>Rhabditida</taxon>
        <taxon>Spirurina</taxon>
        <taxon>Ascaridomorpha</taxon>
        <taxon>Ascaridoidea</taxon>
        <taxon>Ascarididae</taxon>
        <taxon>Ascaris</taxon>
    </lineage>
</organism>
<dbReference type="GO" id="GO:0004222">
    <property type="term" value="F:metalloendopeptidase activity"/>
    <property type="evidence" value="ECO:0007669"/>
    <property type="project" value="InterPro"/>
</dbReference>